<feature type="compositionally biased region" description="Basic and acidic residues" evidence="1">
    <location>
        <begin position="150"/>
        <end position="160"/>
    </location>
</feature>
<sequence>MNGPYAMGGYEITAANEQPMMFRVCLSAVRTNQWLPPKKSHVGVFDVTCISREACKYYSISWAYSQAILRFSSQSVQSDYSDVLYYTKLLKMSEASSEDEIEVDDMQSPGSDRFLSPIEILESMDIRSFQSDFYLHSLEQCENYTHSHKRDYSSNERHNLTDTQSTESHCSSPLVYTKSHDSDCSSPEKSQLLAYTQSFKSDCSKPHKKHELTSTQSFKSSSYFPIDTQSLENDYSPDRKYQPNNAHSSKSICSYLPVDIQSLESEISCPDKKHESDGDQIPESIPSFTPIEKCSIADTYTLKFGCSSSSNGNHNLVDTHLHESAHSNLSENLYGNYTQSLQMNCSSFSNRKFNLADAQFYKIGGSSNIKRNFSGILSPEGECTSQPENLYKSHSYSPETDFSPDEALMHGSNCYSSSYRKHKLSYNGLSDNDCSLIPPVKQRLISSRSLLSNLTFSLTETISSMSSDSDLFLSLLNHGNDELSYDILLKLAGDCEKVLRQIIRTAYQFTRHSHREKLALKDLERAFKIHNVDIRSDDFEGLFNEIDRDLAEDEDISQPITCTGMWL</sequence>
<name>A0AAV1YSQ1_9ARAC</name>
<protein>
    <recommendedName>
        <fullName evidence="2">TATA box binding protein associated factor (TAF) histone-like fold domain-containing protein</fullName>
    </recommendedName>
</protein>
<gene>
    <name evidence="3" type="ORF">LARSCL_LOCUS718</name>
</gene>
<dbReference type="SMART" id="SM00803">
    <property type="entry name" value="TAF"/>
    <property type="match status" value="1"/>
</dbReference>
<dbReference type="AlphaFoldDB" id="A0AAV1YSQ1"/>
<feature type="domain" description="TATA box binding protein associated factor (TAF) histone-like fold" evidence="2">
    <location>
        <begin position="474"/>
        <end position="528"/>
    </location>
</feature>
<dbReference type="Proteomes" id="UP001497382">
    <property type="component" value="Unassembled WGS sequence"/>
</dbReference>
<feature type="compositionally biased region" description="Polar residues" evidence="1">
    <location>
        <begin position="161"/>
        <end position="171"/>
    </location>
</feature>
<comment type="caution">
    <text evidence="3">The sequence shown here is derived from an EMBL/GenBank/DDBJ whole genome shotgun (WGS) entry which is preliminary data.</text>
</comment>
<dbReference type="GO" id="GO:0046982">
    <property type="term" value="F:protein heterodimerization activity"/>
    <property type="evidence" value="ECO:0007669"/>
    <property type="project" value="InterPro"/>
</dbReference>
<accession>A0AAV1YSQ1</accession>
<dbReference type="Gene3D" id="1.10.20.10">
    <property type="entry name" value="Histone, subunit A"/>
    <property type="match status" value="1"/>
</dbReference>
<reference evidence="3 4" key="1">
    <citation type="submission" date="2024-04" db="EMBL/GenBank/DDBJ databases">
        <authorList>
            <person name="Rising A."/>
            <person name="Reimegard J."/>
            <person name="Sonavane S."/>
            <person name="Akerstrom W."/>
            <person name="Nylinder S."/>
            <person name="Hedman E."/>
            <person name="Kallberg Y."/>
        </authorList>
    </citation>
    <scope>NUCLEOTIDE SEQUENCE [LARGE SCALE GENOMIC DNA]</scope>
</reference>
<dbReference type="Pfam" id="PF02969">
    <property type="entry name" value="TAF"/>
    <property type="match status" value="1"/>
</dbReference>
<evidence type="ECO:0000256" key="1">
    <source>
        <dbReference type="SAM" id="MobiDB-lite"/>
    </source>
</evidence>
<dbReference type="InterPro" id="IPR009072">
    <property type="entry name" value="Histone-fold"/>
</dbReference>
<dbReference type="SUPFAM" id="SSF47113">
    <property type="entry name" value="Histone-fold"/>
    <property type="match status" value="1"/>
</dbReference>
<dbReference type="EMBL" id="CAXIEN010000004">
    <property type="protein sequence ID" value="CAL1261991.1"/>
    <property type="molecule type" value="Genomic_DNA"/>
</dbReference>
<evidence type="ECO:0000259" key="2">
    <source>
        <dbReference type="SMART" id="SM00803"/>
    </source>
</evidence>
<proteinExistence type="predicted"/>
<evidence type="ECO:0000313" key="4">
    <source>
        <dbReference type="Proteomes" id="UP001497382"/>
    </source>
</evidence>
<keyword evidence="4" id="KW-1185">Reference proteome</keyword>
<evidence type="ECO:0000313" key="3">
    <source>
        <dbReference type="EMBL" id="CAL1261991.1"/>
    </source>
</evidence>
<organism evidence="3 4">
    <name type="scientific">Larinioides sclopetarius</name>
    <dbReference type="NCBI Taxonomy" id="280406"/>
    <lineage>
        <taxon>Eukaryota</taxon>
        <taxon>Metazoa</taxon>
        <taxon>Ecdysozoa</taxon>
        <taxon>Arthropoda</taxon>
        <taxon>Chelicerata</taxon>
        <taxon>Arachnida</taxon>
        <taxon>Araneae</taxon>
        <taxon>Araneomorphae</taxon>
        <taxon>Entelegynae</taxon>
        <taxon>Araneoidea</taxon>
        <taxon>Araneidae</taxon>
        <taxon>Larinioides</taxon>
    </lineage>
</organism>
<dbReference type="InterPro" id="IPR004823">
    <property type="entry name" value="TAF_TATA-bd_Histone-like_dom"/>
</dbReference>
<feature type="region of interest" description="Disordered" evidence="1">
    <location>
        <begin position="147"/>
        <end position="174"/>
    </location>
</feature>